<keyword evidence="3" id="KW-1185">Reference proteome</keyword>
<dbReference type="Proteomes" id="UP000187203">
    <property type="component" value="Unassembled WGS sequence"/>
</dbReference>
<gene>
    <name evidence="2" type="ORF">COLO4_26198</name>
</gene>
<comment type="caution">
    <text evidence="2">The sequence shown here is derived from an EMBL/GenBank/DDBJ whole genome shotgun (WGS) entry which is preliminary data.</text>
</comment>
<feature type="transmembrane region" description="Helical" evidence="1">
    <location>
        <begin position="21"/>
        <end position="40"/>
    </location>
</feature>
<accession>A0A1R3HY66</accession>
<organism evidence="2 3">
    <name type="scientific">Corchorus olitorius</name>
    <dbReference type="NCBI Taxonomy" id="93759"/>
    <lineage>
        <taxon>Eukaryota</taxon>
        <taxon>Viridiplantae</taxon>
        <taxon>Streptophyta</taxon>
        <taxon>Embryophyta</taxon>
        <taxon>Tracheophyta</taxon>
        <taxon>Spermatophyta</taxon>
        <taxon>Magnoliopsida</taxon>
        <taxon>eudicotyledons</taxon>
        <taxon>Gunneridae</taxon>
        <taxon>Pentapetalae</taxon>
        <taxon>rosids</taxon>
        <taxon>malvids</taxon>
        <taxon>Malvales</taxon>
        <taxon>Malvaceae</taxon>
        <taxon>Grewioideae</taxon>
        <taxon>Apeibeae</taxon>
        <taxon>Corchorus</taxon>
    </lineage>
</organism>
<dbReference type="AlphaFoldDB" id="A0A1R3HY66"/>
<evidence type="ECO:0000256" key="1">
    <source>
        <dbReference type="SAM" id="Phobius"/>
    </source>
</evidence>
<proteinExistence type="predicted"/>
<evidence type="ECO:0000313" key="2">
    <source>
        <dbReference type="EMBL" id="OMO75298.1"/>
    </source>
</evidence>
<keyword evidence="1" id="KW-1133">Transmembrane helix</keyword>
<name>A0A1R3HY66_9ROSI</name>
<evidence type="ECO:0000313" key="3">
    <source>
        <dbReference type="Proteomes" id="UP000187203"/>
    </source>
</evidence>
<keyword evidence="1" id="KW-0812">Transmembrane</keyword>
<dbReference type="EMBL" id="AWUE01019219">
    <property type="protein sequence ID" value="OMO75298.1"/>
    <property type="molecule type" value="Genomic_DNA"/>
</dbReference>
<protein>
    <submittedName>
        <fullName evidence="2">Uncharacterized protein</fullName>
    </submittedName>
</protein>
<reference evidence="3" key="1">
    <citation type="submission" date="2013-09" db="EMBL/GenBank/DDBJ databases">
        <title>Corchorus olitorius genome sequencing.</title>
        <authorList>
            <person name="Alam M."/>
            <person name="Haque M.S."/>
            <person name="Islam M.S."/>
            <person name="Emdad E.M."/>
            <person name="Islam M.M."/>
            <person name="Ahmed B."/>
            <person name="Halim A."/>
            <person name="Hossen Q.M.M."/>
            <person name="Hossain M.Z."/>
            <person name="Ahmed R."/>
            <person name="Khan M.M."/>
            <person name="Islam R."/>
            <person name="Rashid M.M."/>
            <person name="Khan S.A."/>
            <person name="Rahman M.S."/>
            <person name="Alam M."/>
            <person name="Yahiya A.S."/>
            <person name="Khan M.S."/>
            <person name="Azam M.S."/>
            <person name="Haque T."/>
            <person name="Lashkar M.Z.H."/>
            <person name="Akhand A.I."/>
            <person name="Morshed G."/>
            <person name="Roy S."/>
            <person name="Uddin K.S."/>
            <person name="Rabeya T."/>
            <person name="Hossain A.S."/>
            <person name="Chowdhury A."/>
            <person name="Snigdha A.R."/>
            <person name="Mortoza M.S."/>
            <person name="Matin S.A."/>
            <person name="Hoque S.M.E."/>
            <person name="Islam M.K."/>
            <person name="Roy D.K."/>
            <person name="Haider R."/>
            <person name="Moosa M.M."/>
            <person name="Elias S.M."/>
            <person name="Hasan A.M."/>
            <person name="Jahan S."/>
            <person name="Shafiuddin M."/>
            <person name="Mahmood N."/>
            <person name="Shommy N.S."/>
        </authorList>
    </citation>
    <scope>NUCLEOTIDE SEQUENCE [LARGE SCALE GENOMIC DNA]</scope>
    <source>
        <strain evidence="3">cv. O-4</strain>
    </source>
</reference>
<keyword evidence="1" id="KW-0472">Membrane</keyword>
<sequence>MGCRFLRKMQILEMGGLVSRLLHSPLEHLLIVSMAFLLYIKIIA</sequence>